<comment type="caution">
    <text evidence="1">The sequence shown here is derived from an EMBL/GenBank/DDBJ whole genome shotgun (WGS) entry which is preliminary data.</text>
</comment>
<dbReference type="Proteomes" id="UP001185331">
    <property type="component" value="Unassembled WGS sequence"/>
</dbReference>
<evidence type="ECO:0000313" key="1">
    <source>
        <dbReference type="EMBL" id="MDR6219849.1"/>
    </source>
</evidence>
<gene>
    <name evidence="1" type="ORF">J2Y00_003456</name>
</gene>
<reference evidence="1" key="1">
    <citation type="submission" date="2023-07" db="EMBL/GenBank/DDBJ databases">
        <title>Sorghum-associated microbial communities from plants grown in Nebraska, USA.</title>
        <authorList>
            <person name="Schachtman D."/>
        </authorList>
    </citation>
    <scope>NUCLEOTIDE SEQUENCE</scope>
    <source>
        <strain evidence="1">BE330</strain>
    </source>
</reference>
<sequence length="94" mass="9977">MNQELVFETHQLQTVIRADSLHTCLGVVTDLRLWVVMHTAAGEARLGVDVFHKGPPESACWSLAFAAEVAVLEAAPELAAALDQAASPTSPVQA</sequence>
<name>A0AAE3XG39_9DEIO</name>
<evidence type="ECO:0000313" key="2">
    <source>
        <dbReference type="Proteomes" id="UP001185331"/>
    </source>
</evidence>
<dbReference type="EMBL" id="JAVDQK010000009">
    <property type="protein sequence ID" value="MDR6219849.1"/>
    <property type="molecule type" value="Genomic_DNA"/>
</dbReference>
<protein>
    <submittedName>
        <fullName evidence="1">Uncharacterized protein</fullName>
    </submittedName>
</protein>
<dbReference type="AlphaFoldDB" id="A0AAE3XG39"/>
<organism evidence="1 2">
    <name type="scientific">Deinococcus soli</name>
    <name type="common">ex Cha et al. 2016</name>
    <dbReference type="NCBI Taxonomy" id="1309411"/>
    <lineage>
        <taxon>Bacteria</taxon>
        <taxon>Thermotogati</taxon>
        <taxon>Deinococcota</taxon>
        <taxon>Deinococci</taxon>
        <taxon>Deinococcales</taxon>
        <taxon>Deinococcaceae</taxon>
        <taxon>Deinococcus</taxon>
    </lineage>
</organism>
<proteinExistence type="predicted"/>
<dbReference type="RefSeq" id="WP_309856017.1">
    <property type="nucleotide sequence ID" value="NZ_JAVDQJ010000008.1"/>
</dbReference>
<accession>A0AAE3XG39</accession>